<protein>
    <submittedName>
        <fullName evidence="1">Uncharacterized protein</fullName>
    </submittedName>
</protein>
<dbReference type="EMBL" id="GBXM01049822">
    <property type="protein sequence ID" value="JAH58755.1"/>
    <property type="molecule type" value="Transcribed_RNA"/>
</dbReference>
<name>A0A0E9U0R5_ANGAN</name>
<reference evidence="1" key="2">
    <citation type="journal article" date="2015" name="Fish Shellfish Immunol.">
        <title>Early steps in the European eel (Anguilla anguilla)-Vibrio vulnificus interaction in the gills: Role of the RtxA13 toxin.</title>
        <authorList>
            <person name="Callol A."/>
            <person name="Pajuelo D."/>
            <person name="Ebbesson L."/>
            <person name="Teles M."/>
            <person name="MacKenzie S."/>
            <person name="Amaro C."/>
        </authorList>
    </citation>
    <scope>NUCLEOTIDE SEQUENCE</scope>
</reference>
<organism evidence="1">
    <name type="scientific">Anguilla anguilla</name>
    <name type="common">European freshwater eel</name>
    <name type="synonym">Muraena anguilla</name>
    <dbReference type="NCBI Taxonomy" id="7936"/>
    <lineage>
        <taxon>Eukaryota</taxon>
        <taxon>Metazoa</taxon>
        <taxon>Chordata</taxon>
        <taxon>Craniata</taxon>
        <taxon>Vertebrata</taxon>
        <taxon>Euteleostomi</taxon>
        <taxon>Actinopterygii</taxon>
        <taxon>Neopterygii</taxon>
        <taxon>Teleostei</taxon>
        <taxon>Anguilliformes</taxon>
        <taxon>Anguillidae</taxon>
        <taxon>Anguilla</taxon>
    </lineage>
</organism>
<sequence length="30" mass="3519">MTVNTSFHSFHAIMQLRMEVASFCPKDIYN</sequence>
<accession>A0A0E9U0R5</accession>
<reference evidence="1" key="1">
    <citation type="submission" date="2014-11" db="EMBL/GenBank/DDBJ databases">
        <authorList>
            <person name="Amaro Gonzalez C."/>
        </authorList>
    </citation>
    <scope>NUCLEOTIDE SEQUENCE</scope>
</reference>
<proteinExistence type="predicted"/>
<evidence type="ECO:0000313" key="1">
    <source>
        <dbReference type="EMBL" id="JAH58755.1"/>
    </source>
</evidence>
<dbReference type="AlphaFoldDB" id="A0A0E9U0R5"/>